<evidence type="ECO:0000256" key="1">
    <source>
        <dbReference type="ARBA" id="ARBA00023015"/>
    </source>
</evidence>
<dbReference type="RefSeq" id="WP_131013486.1">
    <property type="nucleotide sequence ID" value="NZ_SIRE01000007.1"/>
</dbReference>
<dbReference type="InterPro" id="IPR041522">
    <property type="entry name" value="CdaR_GGDEF"/>
</dbReference>
<organism evidence="6 7">
    <name type="scientific">Paenibacillus thalictri</name>
    <dbReference type="NCBI Taxonomy" id="2527873"/>
    <lineage>
        <taxon>Bacteria</taxon>
        <taxon>Bacillati</taxon>
        <taxon>Bacillota</taxon>
        <taxon>Bacilli</taxon>
        <taxon>Bacillales</taxon>
        <taxon>Paenibacillaceae</taxon>
        <taxon>Paenibacillus</taxon>
    </lineage>
</organism>
<keyword evidence="4" id="KW-0812">Transmembrane</keyword>
<keyword evidence="1" id="KW-0805">Transcription regulation</keyword>
<dbReference type="GO" id="GO:0003700">
    <property type="term" value="F:DNA-binding transcription factor activity"/>
    <property type="evidence" value="ECO:0007669"/>
    <property type="project" value="InterPro"/>
</dbReference>
<dbReference type="AlphaFoldDB" id="A0A4Q9DRW8"/>
<dbReference type="PROSITE" id="PS01124">
    <property type="entry name" value="HTH_ARAC_FAMILY_2"/>
    <property type="match status" value="1"/>
</dbReference>
<proteinExistence type="predicted"/>
<sequence>MRNWLLGIVNRLRTLLPRTTYFNRLIWFGCLSVSIPIVLAGSTYYHVSMVKLTDQYKEDNKASLLLLKDRMENAFFNIESDSLKIANNPTIKDNLGKAGFSSDIFLQILILDTLQLHKNSNSFINEIVFYDKQSGFVLSNNYGYMAYEQFFEREDVEAAMRQKEQARWTYLPQSGKNGLVAFVRLINGNDPQGAVIIYVKESQLRSMLMNHAAYSKHQSFIVVDSYGSIILHSTDNHWLGRPAEQMPGLTQIMADEMNSGMHVMHGEEDDTPLLAGFSKTTVGRTYISLIPEDEMLQQLSWIRAMIVFSVILFLGMGIVLNWLASRRAYNPIEKLLQYGEQLQHGQQAASKENEIEYIKSCLQYLSEQSVSLENYLKQIQPNLRDRLLQKLLKGGAGSRSSLLEECGQFDIPQQGNYFVLVTIVENMFKEKRFLPSEGAIVTFAVTNVINELLVKSGLTGYVVEQGEKEGVAVLHFQEETDKDQMLRMVKTFAEEIRRALAVYLSFSVSVGIGGIAKDAVRLCESYRQAQRALQHRMFDETQSVLFYDELGQYGQQNLFSYPRELEKQIVEALSGGELALAEQALDTFAKHVKVSGSYNAIFQCYYVLLSSIIQSLEEKGPGMIDSLGDNWFDQLKARQTSREIYEWFIEIIFPLYQQITEESRKMGAKFAVQKVCKHIKEYPGADHSLIDCSELAGMSPSYFSRLFKREVGISFVEYVMEYKVDMAKRLLQDTDRSVMEIAEIVGYSERNLNRTFQRHVSMTPKQYRVSLR</sequence>
<keyword evidence="7" id="KW-1185">Reference proteome</keyword>
<dbReference type="EMBL" id="SIRE01000007">
    <property type="protein sequence ID" value="TBL79539.1"/>
    <property type="molecule type" value="Genomic_DNA"/>
</dbReference>
<dbReference type="GO" id="GO:0043565">
    <property type="term" value="F:sequence-specific DNA binding"/>
    <property type="evidence" value="ECO:0007669"/>
    <property type="project" value="InterPro"/>
</dbReference>
<keyword evidence="4" id="KW-0472">Membrane</keyword>
<dbReference type="OrthoDB" id="1975037at2"/>
<dbReference type="Pfam" id="PF12833">
    <property type="entry name" value="HTH_18"/>
    <property type="match status" value="1"/>
</dbReference>
<evidence type="ECO:0000256" key="3">
    <source>
        <dbReference type="ARBA" id="ARBA00023163"/>
    </source>
</evidence>
<feature type="transmembrane region" description="Helical" evidence="4">
    <location>
        <begin position="25"/>
        <end position="47"/>
    </location>
</feature>
<evidence type="ECO:0000256" key="4">
    <source>
        <dbReference type="SAM" id="Phobius"/>
    </source>
</evidence>
<name>A0A4Q9DRW8_9BACL</name>
<dbReference type="Pfam" id="PF17853">
    <property type="entry name" value="GGDEF_2"/>
    <property type="match status" value="1"/>
</dbReference>
<gene>
    <name evidence="6" type="ORF">EYB31_11590</name>
</gene>
<dbReference type="PANTHER" id="PTHR43280:SF28">
    <property type="entry name" value="HTH-TYPE TRANSCRIPTIONAL ACTIVATOR RHAS"/>
    <property type="match status" value="1"/>
</dbReference>
<protein>
    <submittedName>
        <fullName evidence="6">Helix-turn-helix domain-containing protein</fullName>
    </submittedName>
</protein>
<dbReference type="Gene3D" id="1.10.10.60">
    <property type="entry name" value="Homeodomain-like"/>
    <property type="match status" value="2"/>
</dbReference>
<dbReference type="PROSITE" id="PS00041">
    <property type="entry name" value="HTH_ARAC_FAMILY_1"/>
    <property type="match status" value="1"/>
</dbReference>
<feature type="transmembrane region" description="Helical" evidence="4">
    <location>
        <begin position="304"/>
        <end position="324"/>
    </location>
</feature>
<keyword evidence="2" id="KW-0238">DNA-binding</keyword>
<dbReference type="SUPFAM" id="SSF46689">
    <property type="entry name" value="Homeodomain-like"/>
    <property type="match status" value="2"/>
</dbReference>
<reference evidence="6 7" key="1">
    <citation type="submission" date="2019-02" db="EMBL/GenBank/DDBJ databases">
        <title>Paenibacillus sp. nov., isolated from surface-sterilized tissue of Thalictrum simplex L.</title>
        <authorList>
            <person name="Tuo L."/>
        </authorList>
    </citation>
    <scope>NUCLEOTIDE SEQUENCE [LARGE SCALE GENOMIC DNA]</scope>
    <source>
        <strain evidence="6 7">N2SHLJ1</strain>
    </source>
</reference>
<evidence type="ECO:0000259" key="5">
    <source>
        <dbReference type="PROSITE" id="PS01124"/>
    </source>
</evidence>
<dbReference type="SMART" id="SM00342">
    <property type="entry name" value="HTH_ARAC"/>
    <property type="match status" value="1"/>
</dbReference>
<dbReference type="InterPro" id="IPR018060">
    <property type="entry name" value="HTH_AraC"/>
</dbReference>
<evidence type="ECO:0000256" key="2">
    <source>
        <dbReference type="ARBA" id="ARBA00023125"/>
    </source>
</evidence>
<keyword evidence="4" id="KW-1133">Transmembrane helix</keyword>
<accession>A0A4Q9DRW8</accession>
<dbReference type="InterPro" id="IPR018062">
    <property type="entry name" value="HTH_AraC-typ_CS"/>
</dbReference>
<dbReference type="Proteomes" id="UP000293142">
    <property type="component" value="Unassembled WGS sequence"/>
</dbReference>
<keyword evidence="3" id="KW-0804">Transcription</keyword>
<dbReference type="PANTHER" id="PTHR43280">
    <property type="entry name" value="ARAC-FAMILY TRANSCRIPTIONAL REGULATOR"/>
    <property type="match status" value="1"/>
</dbReference>
<evidence type="ECO:0000313" key="7">
    <source>
        <dbReference type="Proteomes" id="UP000293142"/>
    </source>
</evidence>
<dbReference type="InterPro" id="IPR009057">
    <property type="entry name" value="Homeodomain-like_sf"/>
</dbReference>
<comment type="caution">
    <text evidence="6">The sequence shown here is derived from an EMBL/GenBank/DDBJ whole genome shotgun (WGS) entry which is preliminary data.</text>
</comment>
<evidence type="ECO:0000313" key="6">
    <source>
        <dbReference type="EMBL" id="TBL79539.1"/>
    </source>
</evidence>
<feature type="domain" description="HTH araC/xylS-type" evidence="5">
    <location>
        <begin position="673"/>
        <end position="770"/>
    </location>
</feature>